<sequence>KRDYLWGGANVEIGDLGLKVEKKGVRLGGNEPVKIVSGGVKLYGGYRALVVFFVVFLALGFT</sequence>
<protein>
    <submittedName>
        <fullName evidence="2">Non-race specific disease resistance protein 1-like protein b</fullName>
    </submittedName>
</protein>
<dbReference type="Proteomes" id="UP000265520">
    <property type="component" value="Unassembled WGS sequence"/>
</dbReference>
<dbReference type="EMBL" id="LXQA011440507">
    <property type="protein sequence ID" value="MCI97338.1"/>
    <property type="molecule type" value="Genomic_DNA"/>
</dbReference>
<proteinExistence type="predicted"/>
<accession>A0A392W9I6</accession>
<feature type="non-terminal residue" evidence="2">
    <location>
        <position position="1"/>
    </location>
</feature>
<keyword evidence="1" id="KW-1133">Transmembrane helix</keyword>
<reference evidence="2 3" key="1">
    <citation type="journal article" date="2018" name="Front. Plant Sci.">
        <title>Red Clover (Trifolium pratense) and Zigzag Clover (T. medium) - A Picture of Genomic Similarities and Differences.</title>
        <authorList>
            <person name="Dluhosova J."/>
            <person name="Istvanek J."/>
            <person name="Nedelnik J."/>
            <person name="Repkova J."/>
        </authorList>
    </citation>
    <scope>NUCLEOTIDE SEQUENCE [LARGE SCALE GENOMIC DNA]</scope>
    <source>
        <strain evidence="3">cv. 10/8</strain>
        <tissue evidence="2">Leaf</tissue>
    </source>
</reference>
<keyword evidence="3" id="KW-1185">Reference proteome</keyword>
<evidence type="ECO:0000313" key="2">
    <source>
        <dbReference type="EMBL" id="MCI97338.1"/>
    </source>
</evidence>
<keyword evidence="1" id="KW-0812">Transmembrane</keyword>
<organism evidence="2 3">
    <name type="scientific">Trifolium medium</name>
    <dbReference type="NCBI Taxonomy" id="97028"/>
    <lineage>
        <taxon>Eukaryota</taxon>
        <taxon>Viridiplantae</taxon>
        <taxon>Streptophyta</taxon>
        <taxon>Embryophyta</taxon>
        <taxon>Tracheophyta</taxon>
        <taxon>Spermatophyta</taxon>
        <taxon>Magnoliopsida</taxon>
        <taxon>eudicotyledons</taxon>
        <taxon>Gunneridae</taxon>
        <taxon>Pentapetalae</taxon>
        <taxon>rosids</taxon>
        <taxon>fabids</taxon>
        <taxon>Fabales</taxon>
        <taxon>Fabaceae</taxon>
        <taxon>Papilionoideae</taxon>
        <taxon>50 kb inversion clade</taxon>
        <taxon>NPAAA clade</taxon>
        <taxon>Hologalegina</taxon>
        <taxon>IRL clade</taxon>
        <taxon>Trifolieae</taxon>
        <taxon>Trifolium</taxon>
    </lineage>
</organism>
<evidence type="ECO:0000256" key="1">
    <source>
        <dbReference type="SAM" id="Phobius"/>
    </source>
</evidence>
<comment type="caution">
    <text evidence="2">The sequence shown here is derived from an EMBL/GenBank/DDBJ whole genome shotgun (WGS) entry which is preliminary data.</text>
</comment>
<dbReference type="AlphaFoldDB" id="A0A392W9I6"/>
<feature type="transmembrane region" description="Helical" evidence="1">
    <location>
        <begin position="44"/>
        <end position="61"/>
    </location>
</feature>
<keyword evidence="1" id="KW-0472">Membrane</keyword>
<name>A0A392W9I6_9FABA</name>
<evidence type="ECO:0000313" key="3">
    <source>
        <dbReference type="Proteomes" id="UP000265520"/>
    </source>
</evidence>